<accession>A0A3N7HKA4</accession>
<dbReference type="PANTHER" id="PTHR48111">
    <property type="entry name" value="REGULATOR OF RPOS"/>
    <property type="match status" value="1"/>
</dbReference>
<feature type="modified residue" description="4-aspartylphosphate" evidence="2">
    <location>
        <position position="110"/>
    </location>
</feature>
<proteinExistence type="predicted"/>
<comment type="caution">
    <text evidence="5">The sequence shown here is derived from an EMBL/GenBank/DDBJ whole genome shotgun (WGS) entry which is preliminary data.</text>
</comment>
<keyword evidence="6" id="KW-1185">Reference proteome</keyword>
<dbReference type="PANTHER" id="PTHR48111:SF69">
    <property type="entry name" value="RESPONSE REGULATOR RECEIVER"/>
    <property type="match status" value="1"/>
</dbReference>
<keyword evidence="1 5" id="KW-0238">DNA-binding</keyword>
<keyword evidence="2" id="KW-0597">Phosphoprotein</keyword>
<dbReference type="GO" id="GO:0000156">
    <property type="term" value="F:phosphorelay response regulator activity"/>
    <property type="evidence" value="ECO:0007669"/>
    <property type="project" value="TreeGrafter"/>
</dbReference>
<dbReference type="GO" id="GO:0032993">
    <property type="term" value="C:protein-DNA complex"/>
    <property type="evidence" value="ECO:0007669"/>
    <property type="project" value="TreeGrafter"/>
</dbReference>
<reference evidence="5 6" key="2">
    <citation type="submission" date="2018-12" db="EMBL/GenBank/DDBJ databases">
        <title>Rhizobacter gummiphilus sp. nov., a rubber-degrading bacterium isolated from the soil of a botanical garden in Japan.</title>
        <authorList>
            <person name="Shunsuke S.S."/>
        </authorList>
    </citation>
    <scope>NUCLEOTIDE SEQUENCE [LARGE SCALE GENOMIC DNA]</scope>
    <source>
        <strain evidence="5 6">S-16</strain>
    </source>
</reference>
<dbReference type="Pfam" id="PF04397">
    <property type="entry name" value="LytTR"/>
    <property type="match status" value="1"/>
</dbReference>
<organism evidence="5 6">
    <name type="scientific">Piscinibacter terrae</name>
    <dbReference type="NCBI Taxonomy" id="2496871"/>
    <lineage>
        <taxon>Bacteria</taxon>
        <taxon>Pseudomonadati</taxon>
        <taxon>Pseudomonadota</taxon>
        <taxon>Betaproteobacteria</taxon>
        <taxon>Burkholderiales</taxon>
        <taxon>Sphaerotilaceae</taxon>
        <taxon>Piscinibacter</taxon>
    </lineage>
</organism>
<dbReference type="GO" id="GO:0006355">
    <property type="term" value="P:regulation of DNA-templated transcription"/>
    <property type="evidence" value="ECO:0007669"/>
    <property type="project" value="TreeGrafter"/>
</dbReference>
<dbReference type="GO" id="GO:0000976">
    <property type="term" value="F:transcription cis-regulatory region binding"/>
    <property type="evidence" value="ECO:0007669"/>
    <property type="project" value="TreeGrafter"/>
</dbReference>
<dbReference type="SUPFAM" id="SSF52172">
    <property type="entry name" value="CheY-like"/>
    <property type="match status" value="1"/>
</dbReference>
<sequence>MPRVPAAPASPTCASGCACCMATVRACSCTTSIRAAKPCSPCPGKRRHRSNVEETSMRALIADDEPLLRAELRDALAVAWPELRIVAEASDGRGALAAALEQRPEVAFLDVSMPHLDGMAAAQRMRERGYTGEIVFVTAYDQFALKAFDARAIDYLVKPLEPERLGDTVTRLKAKLAGGTAAPASQAPQWLRATRGTSTQLVPIQDIACLRAVPGYTQLLTQEGEHLIEEPLKNLQLRLDANSFVQVHRAAIVNLNFVQRIVRERPGRCVVELKHGLGQVEVSRAGAEALRTL</sequence>
<dbReference type="GO" id="GO:0005829">
    <property type="term" value="C:cytosol"/>
    <property type="evidence" value="ECO:0007669"/>
    <property type="project" value="TreeGrafter"/>
</dbReference>
<evidence type="ECO:0000256" key="2">
    <source>
        <dbReference type="PROSITE-ProRule" id="PRU00169"/>
    </source>
</evidence>
<dbReference type="PROSITE" id="PS50110">
    <property type="entry name" value="RESPONSE_REGULATORY"/>
    <property type="match status" value="1"/>
</dbReference>
<gene>
    <name evidence="5" type="ORF">DZC73_23080</name>
</gene>
<feature type="domain" description="Response regulatory" evidence="3">
    <location>
        <begin position="58"/>
        <end position="173"/>
    </location>
</feature>
<evidence type="ECO:0000313" key="6">
    <source>
        <dbReference type="Proteomes" id="UP000267464"/>
    </source>
</evidence>
<protein>
    <submittedName>
        <fullName evidence="5">DNA-binding response regulator</fullName>
    </submittedName>
</protein>
<dbReference type="InterPro" id="IPR007492">
    <property type="entry name" value="LytTR_DNA-bd_dom"/>
</dbReference>
<evidence type="ECO:0000259" key="4">
    <source>
        <dbReference type="PROSITE" id="PS50930"/>
    </source>
</evidence>
<evidence type="ECO:0000259" key="3">
    <source>
        <dbReference type="PROSITE" id="PS50110"/>
    </source>
</evidence>
<name>A0A3N7HKA4_9BURK</name>
<dbReference type="AlphaFoldDB" id="A0A3N7HKA4"/>
<dbReference type="Gene3D" id="2.40.50.1020">
    <property type="entry name" value="LytTr DNA-binding domain"/>
    <property type="match status" value="1"/>
</dbReference>
<evidence type="ECO:0000313" key="5">
    <source>
        <dbReference type="EMBL" id="RQP22510.1"/>
    </source>
</evidence>
<dbReference type="InterPro" id="IPR011006">
    <property type="entry name" value="CheY-like_superfamily"/>
</dbReference>
<dbReference type="SMART" id="SM00850">
    <property type="entry name" value="LytTR"/>
    <property type="match status" value="1"/>
</dbReference>
<dbReference type="SMART" id="SM00448">
    <property type="entry name" value="REC"/>
    <property type="match status" value="1"/>
</dbReference>
<dbReference type="PROSITE" id="PS51257">
    <property type="entry name" value="PROKAR_LIPOPROTEIN"/>
    <property type="match status" value="1"/>
</dbReference>
<dbReference type="Pfam" id="PF00072">
    <property type="entry name" value="Response_reg"/>
    <property type="match status" value="1"/>
</dbReference>
<dbReference type="InterPro" id="IPR039420">
    <property type="entry name" value="WalR-like"/>
</dbReference>
<dbReference type="EMBL" id="QUSW01000007">
    <property type="protein sequence ID" value="RQP22510.1"/>
    <property type="molecule type" value="Genomic_DNA"/>
</dbReference>
<feature type="domain" description="HTH LytTR-type" evidence="4">
    <location>
        <begin position="191"/>
        <end position="293"/>
    </location>
</feature>
<dbReference type="Proteomes" id="UP000267464">
    <property type="component" value="Unassembled WGS sequence"/>
</dbReference>
<reference evidence="5 6" key="1">
    <citation type="submission" date="2018-08" db="EMBL/GenBank/DDBJ databases">
        <authorList>
            <person name="Khan S.A."/>
            <person name="Jeon C.O."/>
            <person name="Chun B.H."/>
            <person name="Jeong S.E."/>
        </authorList>
    </citation>
    <scope>NUCLEOTIDE SEQUENCE [LARGE SCALE GENOMIC DNA]</scope>
    <source>
        <strain evidence="5 6">S-16</strain>
    </source>
</reference>
<dbReference type="InterPro" id="IPR001789">
    <property type="entry name" value="Sig_transdc_resp-reg_receiver"/>
</dbReference>
<evidence type="ECO:0000256" key="1">
    <source>
        <dbReference type="ARBA" id="ARBA00023125"/>
    </source>
</evidence>
<dbReference type="Gene3D" id="3.40.50.2300">
    <property type="match status" value="1"/>
</dbReference>
<dbReference type="PROSITE" id="PS50930">
    <property type="entry name" value="HTH_LYTTR"/>
    <property type="match status" value="1"/>
</dbReference>